<evidence type="ECO:0000313" key="18">
    <source>
        <dbReference type="EMBL" id="MXQ91826.1"/>
    </source>
</evidence>
<comment type="caution">
    <text evidence="18">The sequence shown here is derived from an EMBL/GenBank/DDBJ whole genome shotgun (WGS) entry which is preliminary data.</text>
</comment>
<proteinExistence type="inferred from homology"/>
<keyword evidence="7" id="KW-0378">Hydrolase</keyword>
<keyword evidence="6" id="KW-0732">Signal</keyword>
<dbReference type="PANTHER" id="PTHR11010">
    <property type="entry name" value="PROTEASE S28 PRO-X CARBOXYPEPTIDASE-RELATED"/>
    <property type="match status" value="1"/>
</dbReference>
<dbReference type="Pfam" id="PF15238">
    <property type="entry name" value="TEADIR3"/>
    <property type="match status" value="1"/>
</dbReference>
<dbReference type="GO" id="GO:0043535">
    <property type="term" value="P:regulation of blood vessel endothelial cell migration"/>
    <property type="evidence" value="ECO:0007669"/>
    <property type="project" value="TreeGrafter"/>
</dbReference>
<evidence type="ECO:0000256" key="17">
    <source>
        <dbReference type="ARBA" id="ARBA00076608"/>
    </source>
</evidence>
<dbReference type="EMBL" id="VBQZ03000075">
    <property type="protein sequence ID" value="MXQ91826.1"/>
    <property type="molecule type" value="Genomic_DNA"/>
</dbReference>
<evidence type="ECO:0000256" key="15">
    <source>
        <dbReference type="ARBA" id="ARBA00073691"/>
    </source>
</evidence>
<dbReference type="FunFam" id="1.20.120.980:FF:000002">
    <property type="entry name" value="lysosomal Pro-X carboxypeptidase"/>
    <property type="match status" value="1"/>
</dbReference>
<evidence type="ECO:0000256" key="7">
    <source>
        <dbReference type="ARBA" id="ARBA00022801"/>
    </source>
</evidence>
<evidence type="ECO:0000256" key="14">
    <source>
        <dbReference type="ARBA" id="ARBA00066456"/>
    </source>
</evidence>
<evidence type="ECO:0000256" key="8">
    <source>
        <dbReference type="ARBA" id="ARBA00023145"/>
    </source>
</evidence>
<keyword evidence="5" id="KW-0645">Protease</keyword>
<dbReference type="Proteomes" id="UP000322234">
    <property type="component" value="Unassembled WGS sequence"/>
</dbReference>
<dbReference type="GO" id="GO:0008239">
    <property type="term" value="F:dipeptidyl-peptidase activity"/>
    <property type="evidence" value="ECO:0007669"/>
    <property type="project" value="TreeGrafter"/>
</dbReference>
<gene>
    <name evidence="18" type="ORF">E5288_WYG019790</name>
</gene>
<reference evidence="18" key="1">
    <citation type="submission" date="2019-10" db="EMBL/GenBank/DDBJ databases">
        <title>The sequence and de novo assembly of the wild yak genome.</title>
        <authorList>
            <person name="Liu Y."/>
        </authorList>
    </citation>
    <scope>NUCLEOTIDE SEQUENCE [LARGE SCALE GENOMIC DNA]</scope>
    <source>
        <strain evidence="18">WY2019</strain>
    </source>
</reference>
<dbReference type="Gene3D" id="1.20.120.980">
    <property type="entry name" value="Serine carboxypeptidase S28, SKS domain"/>
    <property type="match status" value="1"/>
</dbReference>
<comment type="subcellular location">
    <subcellularLocation>
        <location evidence="1">Lysosome</location>
    </subcellularLocation>
</comment>
<accession>A0A6B0RVC5</accession>
<dbReference type="GO" id="GO:0005764">
    <property type="term" value="C:lysosome"/>
    <property type="evidence" value="ECO:0007669"/>
    <property type="project" value="UniProtKB-SubCell"/>
</dbReference>
<dbReference type="Gene3D" id="3.40.50.1820">
    <property type="entry name" value="alpha/beta hydrolase"/>
    <property type="match status" value="2"/>
</dbReference>
<dbReference type="PANTHER" id="PTHR11010:SF38">
    <property type="entry name" value="LYSOSOMAL PRO-X CARBOXYPEPTIDASE"/>
    <property type="match status" value="1"/>
</dbReference>
<dbReference type="AlphaFoldDB" id="A0A6B0RVC5"/>
<dbReference type="GO" id="GO:0060055">
    <property type="term" value="P:angiogenesis involved in wound healing"/>
    <property type="evidence" value="ECO:0007669"/>
    <property type="project" value="TreeGrafter"/>
</dbReference>
<dbReference type="Pfam" id="PF05577">
    <property type="entry name" value="Peptidase_S28"/>
    <property type="match status" value="1"/>
</dbReference>
<dbReference type="SUPFAM" id="SSF53474">
    <property type="entry name" value="alpha/beta-Hydrolases"/>
    <property type="match status" value="1"/>
</dbReference>
<evidence type="ECO:0000256" key="3">
    <source>
        <dbReference type="ARBA" id="ARBA00011738"/>
    </source>
</evidence>
<dbReference type="GO" id="GO:0004185">
    <property type="term" value="F:serine-type carboxypeptidase activity"/>
    <property type="evidence" value="ECO:0007669"/>
    <property type="project" value="UniProtKB-EC"/>
</dbReference>
<comment type="similarity">
    <text evidence="2">Belongs to the peptidase S28 family.</text>
</comment>
<name>A0A6B0RVC5_9CETA</name>
<keyword evidence="4" id="KW-0121">Carboxypeptidase</keyword>
<evidence type="ECO:0000256" key="16">
    <source>
        <dbReference type="ARBA" id="ARBA00076475"/>
    </source>
</evidence>
<evidence type="ECO:0000256" key="1">
    <source>
        <dbReference type="ARBA" id="ARBA00004371"/>
    </source>
</evidence>
<keyword evidence="10" id="KW-0325">Glycoprotein</keyword>
<comment type="catalytic activity">
    <reaction evidence="12">
        <text>Cleavage of a -Pro-|-Xaa bond to release a C-terminal amino acid.</text>
        <dbReference type="EC" id="3.4.16.2"/>
    </reaction>
</comment>
<evidence type="ECO:0000256" key="12">
    <source>
        <dbReference type="ARBA" id="ARBA00052013"/>
    </source>
</evidence>
<dbReference type="InterPro" id="IPR042269">
    <property type="entry name" value="Ser_carbopepase_S28_SKS"/>
</dbReference>
<evidence type="ECO:0000256" key="6">
    <source>
        <dbReference type="ARBA" id="ARBA00022729"/>
    </source>
</evidence>
<comment type="subunit">
    <text evidence="3">Homodimer.</text>
</comment>
<keyword evidence="9" id="KW-1015">Disulfide bond</keyword>
<comment type="function">
    <text evidence="13">Cleaves C-terminal amino acids linked to proline in peptides such as angiotensin II, III and des-Arg9-bradykinin. This cleavage occurs at acidic pH, but enzymatic activity is retained with some substrates at neutral pH.</text>
</comment>
<keyword evidence="19" id="KW-1185">Reference proteome</keyword>
<protein>
    <recommendedName>
        <fullName evidence="15">Lysosomal Pro-X carboxypeptidase</fullName>
        <ecNumber evidence="14">3.4.16.2</ecNumber>
    </recommendedName>
    <alternativeName>
        <fullName evidence="17">Proline carboxypeptidase</fullName>
    </alternativeName>
    <alternativeName>
        <fullName evidence="16">Prolylcarboxypeptidase</fullName>
    </alternativeName>
</protein>
<dbReference type="InterPro" id="IPR008758">
    <property type="entry name" value="Peptidase_S28"/>
</dbReference>
<organism evidence="18 19">
    <name type="scientific">Bos mutus</name>
    <name type="common">wild yak</name>
    <dbReference type="NCBI Taxonomy" id="72004"/>
    <lineage>
        <taxon>Eukaryota</taxon>
        <taxon>Metazoa</taxon>
        <taxon>Chordata</taxon>
        <taxon>Craniata</taxon>
        <taxon>Vertebrata</taxon>
        <taxon>Euteleostomi</taxon>
        <taxon>Mammalia</taxon>
        <taxon>Eutheria</taxon>
        <taxon>Laurasiatheria</taxon>
        <taxon>Artiodactyla</taxon>
        <taxon>Ruminantia</taxon>
        <taxon>Pecora</taxon>
        <taxon>Bovidae</taxon>
        <taxon>Bovinae</taxon>
        <taxon>Bos</taxon>
    </lineage>
</organism>
<evidence type="ECO:0000256" key="4">
    <source>
        <dbReference type="ARBA" id="ARBA00022645"/>
    </source>
</evidence>
<evidence type="ECO:0000313" key="19">
    <source>
        <dbReference type="Proteomes" id="UP000322234"/>
    </source>
</evidence>
<evidence type="ECO:0000256" key="5">
    <source>
        <dbReference type="ARBA" id="ARBA00022670"/>
    </source>
</evidence>
<evidence type="ECO:0000256" key="9">
    <source>
        <dbReference type="ARBA" id="ARBA00023157"/>
    </source>
</evidence>
<dbReference type="InterPro" id="IPR029058">
    <property type="entry name" value="AB_hydrolase_fold"/>
</dbReference>
<keyword evidence="8" id="KW-0865">Zymogen</keyword>
<evidence type="ECO:0000256" key="13">
    <source>
        <dbReference type="ARBA" id="ARBA00059701"/>
    </source>
</evidence>
<dbReference type="GO" id="GO:0006508">
    <property type="term" value="P:proteolysis"/>
    <property type="evidence" value="ECO:0007669"/>
    <property type="project" value="UniProtKB-KW"/>
</dbReference>
<evidence type="ECO:0000256" key="11">
    <source>
        <dbReference type="ARBA" id="ARBA00023228"/>
    </source>
</evidence>
<sequence length="668" mass="73243">MTVWSQSQSEEDAAKGGDVARQPVDHFGFNIDRTFKQRYLIADNYWKEDGGSILFYTGNEGDIIWFCNNTDSRHLNFLTTEQALADFAKLIRYLQRTIPGARNQPVIALGGSYGGMLAAWFRMKYPHLVVGALASSAPIWQFNDLVPCDIFMKIVTTDFSQSGPNCSESIRRSWDAINRLAKKGPGLRWLSEALHLCTPLTKSQDVQRLKDWISETWVNVAMVDYPYESNFLQPLPAWPVKVVCQYFKYSNVPDTVMVQNIFQALNVYYNYSGQAKCLNVSETATSSLGVLGWSYQACTEMVMPTCSDGVDDMFEPHSWNMKEYSDDCFKQWGVRPRPSWIPTMYGGKNISSHTNIIFRTSATICFMIDLLGTIYSEGFPCETVENHMLSDLHSLSPAMSPDRGVWQLIEFILKIEPQVSEEHDIMLGARVFSGARKVTNAKNCYQEQGSVPHAVEHKDKKVPLRARNLPPSFFTEPSRAGGCVCGPSGPGVSLGDLEKGSEAAEFFELLGPDYGAGTEAGALLAAEPLDVFPAGAAVLRGPPELEPGLFDPQPAMVGSLLYPEPWSAPGGPATKKPPLPAPGGGLTLNEPLRSVYPAAADSPGGDDGPGLLASFTPFFSDCALPPAPPPQQVSYDYSAGYSRTAFAGLWRPDGAWEGAPGEEGAPRD</sequence>
<dbReference type="EC" id="3.4.16.2" evidence="14"/>
<evidence type="ECO:0000256" key="10">
    <source>
        <dbReference type="ARBA" id="ARBA00023180"/>
    </source>
</evidence>
<keyword evidence="11" id="KW-0458">Lysosome</keyword>
<dbReference type="GO" id="GO:0003085">
    <property type="term" value="P:negative regulation of systemic arterial blood pressure"/>
    <property type="evidence" value="ECO:0007669"/>
    <property type="project" value="TreeGrafter"/>
</dbReference>
<evidence type="ECO:0000256" key="2">
    <source>
        <dbReference type="ARBA" id="ARBA00011079"/>
    </source>
</evidence>
<dbReference type="InterPro" id="IPR053819">
    <property type="entry name" value="TEADIR3_omega_loop"/>
</dbReference>